<dbReference type="Gene3D" id="3.30.450.20">
    <property type="entry name" value="PAS domain"/>
    <property type="match status" value="1"/>
</dbReference>
<dbReference type="SUPFAM" id="SSF55785">
    <property type="entry name" value="PYP-like sensor domain (PAS domain)"/>
    <property type="match status" value="1"/>
</dbReference>
<dbReference type="InterPro" id="IPR000700">
    <property type="entry name" value="PAS-assoc_C"/>
</dbReference>
<proteinExistence type="predicted"/>
<evidence type="ECO:0000256" key="4">
    <source>
        <dbReference type="ARBA" id="ARBA00022741"/>
    </source>
</evidence>
<evidence type="ECO:0000256" key="3">
    <source>
        <dbReference type="ARBA" id="ARBA00022679"/>
    </source>
</evidence>
<dbReference type="InterPro" id="IPR050351">
    <property type="entry name" value="BphY/WalK/GraS-like"/>
</dbReference>
<evidence type="ECO:0000256" key="2">
    <source>
        <dbReference type="ARBA" id="ARBA00012438"/>
    </source>
</evidence>
<dbReference type="EMBL" id="JBHSZI010000001">
    <property type="protein sequence ID" value="MFC7057429.1"/>
    <property type="molecule type" value="Genomic_DNA"/>
</dbReference>
<dbReference type="PANTHER" id="PTHR42878:SF7">
    <property type="entry name" value="SENSOR HISTIDINE KINASE GLRK"/>
    <property type="match status" value="1"/>
</dbReference>
<keyword evidence="7" id="KW-0902">Two-component regulatory system</keyword>
<protein>
    <recommendedName>
        <fullName evidence="2">histidine kinase</fullName>
        <ecNumber evidence="2">2.7.13.3</ecNumber>
    </recommendedName>
</protein>
<dbReference type="Proteomes" id="UP001596445">
    <property type="component" value="Unassembled WGS sequence"/>
</dbReference>
<dbReference type="InterPro" id="IPR036890">
    <property type="entry name" value="HATPase_C_sf"/>
</dbReference>
<dbReference type="AlphaFoldDB" id="A0ABD5W1D1"/>
<evidence type="ECO:0000259" key="8">
    <source>
        <dbReference type="PROSITE" id="PS50109"/>
    </source>
</evidence>
<dbReference type="GO" id="GO:0005524">
    <property type="term" value="F:ATP binding"/>
    <property type="evidence" value="ECO:0007669"/>
    <property type="project" value="UniProtKB-KW"/>
</dbReference>
<dbReference type="PRINTS" id="PR00344">
    <property type="entry name" value="BCTRLSENSOR"/>
</dbReference>
<dbReference type="GO" id="GO:0000160">
    <property type="term" value="P:phosphorelay signal transduction system"/>
    <property type="evidence" value="ECO:0007669"/>
    <property type="project" value="UniProtKB-KW"/>
</dbReference>
<comment type="caution">
    <text evidence="10">The sequence shown here is derived from an EMBL/GenBank/DDBJ whole genome shotgun (WGS) entry which is preliminary data.</text>
</comment>
<evidence type="ECO:0000313" key="10">
    <source>
        <dbReference type="EMBL" id="MFC7057429.1"/>
    </source>
</evidence>
<dbReference type="GO" id="GO:0004673">
    <property type="term" value="F:protein histidine kinase activity"/>
    <property type="evidence" value="ECO:0007669"/>
    <property type="project" value="UniProtKB-EC"/>
</dbReference>
<gene>
    <name evidence="10" type="ORF">ACFQQG_03635</name>
</gene>
<evidence type="ECO:0000256" key="6">
    <source>
        <dbReference type="ARBA" id="ARBA00022840"/>
    </source>
</evidence>
<sequence length="384" mass="42181">MSIWVIGAVFAEQLELTQLVSWLILGLLGLDGALSILAEYRYDLFETEPSAGYLARDSVFDEMTEAVVVADRRGHLLDSNQTANNAFGIDRSALGRPISGTLGLALADRDGGPVSIETRDGRREYELRESPIRDSTDRNVGMVYLLRDVTNQQTHEQQLAVLNRVLRHNLRNSFDSIRGFAEAIRDEDMSPTATTEHGERIRQTASDISELGEKVSRAEELLEWEQLDREHVDLGSLAASLAETVSTEYPEGTVEFAEPATPVSVRTNREVFRAVLEELLDNGLKHNRGAEPTVRIELASHPEEVAVTICDNGSGIPEHEQAVLLDGEETPLRHGTGVGLWFVYWGVRRLGGTIAFAENDSSGSTVTVTIPRVESTDSGAETGI</sequence>
<dbReference type="SMART" id="SM00387">
    <property type="entry name" value="HATPase_c"/>
    <property type="match status" value="1"/>
</dbReference>
<keyword evidence="5 10" id="KW-0418">Kinase</keyword>
<evidence type="ECO:0000256" key="7">
    <source>
        <dbReference type="ARBA" id="ARBA00023012"/>
    </source>
</evidence>
<dbReference type="InterPro" id="IPR035965">
    <property type="entry name" value="PAS-like_dom_sf"/>
</dbReference>
<dbReference type="RefSeq" id="WP_382184206.1">
    <property type="nucleotide sequence ID" value="NZ_JBHSZI010000001.1"/>
</dbReference>
<dbReference type="Gene3D" id="3.30.565.10">
    <property type="entry name" value="Histidine kinase-like ATPase, C-terminal domain"/>
    <property type="match status" value="1"/>
</dbReference>
<organism evidence="10 11">
    <name type="scientific">Halovenus salina</name>
    <dbReference type="NCBI Taxonomy" id="1510225"/>
    <lineage>
        <taxon>Archaea</taxon>
        <taxon>Methanobacteriati</taxon>
        <taxon>Methanobacteriota</taxon>
        <taxon>Stenosarchaea group</taxon>
        <taxon>Halobacteria</taxon>
        <taxon>Halobacteriales</taxon>
        <taxon>Haloarculaceae</taxon>
        <taxon>Halovenus</taxon>
    </lineage>
</organism>
<dbReference type="InterPro" id="IPR004358">
    <property type="entry name" value="Sig_transdc_His_kin-like_C"/>
</dbReference>
<keyword evidence="4" id="KW-0547">Nucleotide-binding</keyword>
<accession>A0ABD5W1D1</accession>
<evidence type="ECO:0000256" key="1">
    <source>
        <dbReference type="ARBA" id="ARBA00000085"/>
    </source>
</evidence>
<feature type="domain" description="PAC" evidence="9">
    <location>
        <begin position="100"/>
        <end position="161"/>
    </location>
</feature>
<name>A0ABD5W1D1_9EURY</name>
<reference evidence="10 11" key="1">
    <citation type="journal article" date="2019" name="Int. J. Syst. Evol. Microbiol.">
        <title>The Global Catalogue of Microorganisms (GCM) 10K type strain sequencing project: providing services to taxonomists for standard genome sequencing and annotation.</title>
        <authorList>
            <consortium name="The Broad Institute Genomics Platform"/>
            <consortium name="The Broad Institute Genome Sequencing Center for Infectious Disease"/>
            <person name="Wu L."/>
            <person name="Ma J."/>
        </authorList>
    </citation>
    <scope>NUCLEOTIDE SEQUENCE [LARGE SCALE GENOMIC DNA]</scope>
    <source>
        <strain evidence="10 11">JCM 30072</strain>
    </source>
</reference>
<comment type="catalytic activity">
    <reaction evidence="1">
        <text>ATP + protein L-histidine = ADP + protein N-phospho-L-histidine.</text>
        <dbReference type="EC" id="2.7.13.3"/>
    </reaction>
</comment>
<evidence type="ECO:0000313" key="11">
    <source>
        <dbReference type="Proteomes" id="UP001596445"/>
    </source>
</evidence>
<keyword evidence="6" id="KW-0067">ATP-binding</keyword>
<dbReference type="InterPro" id="IPR003594">
    <property type="entry name" value="HATPase_dom"/>
</dbReference>
<keyword evidence="3 10" id="KW-0808">Transferase</keyword>
<feature type="domain" description="Histidine kinase" evidence="8">
    <location>
        <begin position="165"/>
        <end position="374"/>
    </location>
</feature>
<dbReference type="EC" id="2.7.13.3" evidence="2"/>
<dbReference type="PANTHER" id="PTHR42878">
    <property type="entry name" value="TWO-COMPONENT HISTIDINE KINASE"/>
    <property type="match status" value="1"/>
</dbReference>
<keyword evidence="11" id="KW-1185">Reference proteome</keyword>
<dbReference type="PROSITE" id="PS50109">
    <property type="entry name" value="HIS_KIN"/>
    <property type="match status" value="1"/>
</dbReference>
<evidence type="ECO:0000256" key="5">
    <source>
        <dbReference type="ARBA" id="ARBA00022777"/>
    </source>
</evidence>
<dbReference type="CDD" id="cd00075">
    <property type="entry name" value="HATPase"/>
    <property type="match status" value="1"/>
</dbReference>
<dbReference type="SUPFAM" id="SSF55874">
    <property type="entry name" value="ATPase domain of HSP90 chaperone/DNA topoisomerase II/histidine kinase"/>
    <property type="match status" value="1"/>
</dbReference>
<dbReference type="InterPro" id="IPR005467">
    <property type="entry name" value="His_kinase_dom"/>
</dbReference>
<dbReference type="Pfam" id="PF02518">
    <property type="entry name" value="HATPase_c"/>
    <property type="match status" value="1"/>
</dbReference>
<evidence type="ECO:0000259" key="9">
    <source>
        <dbReference type="PROSITE" id="PS50113"/>
    </source>
</evidence>
<dbReference type="PROSITE" id="PS50113">
    <property type="entry name" value="PAC"/>
    <property type="match status" value="1"/>
</dbReference>